<dbReference type="AlphaFoldDB" id="A0A0M3ASX2"/>
<evidence type="ECO:0000313" key="2">
    <source>
        <dbReference type="EMBL" id="KKW92988.1"/>
    </source>
</evidence>
<dbReference type="Proteomes" id="UP000033874">
    <property type="component" value="Unassembled WGS sequence"/>
</dbReference>
<dbReference type="STRING" id="56193.YP76_08910"/>
<dbReference type="Pfam" id="PF13400">
    <property type="entry name" value="Tad"/>
    <property type="match status" value="1"/>
</dbReference>
<comment type="caution">
    <text evidence="2">The sequence shown here is derived from an EMBL/GenBank/DDBJ whole genome shotgun (WGS) entry which is preliminary data.</text>
</comment>
<sequence>MFGRSMGRLLRDRTGNVLMMAAASMPILVGSAGLATDTVQWTLWKRQIQRQADSAALAGAYAVAQGFSASDSATSDISRLSLVTLTQTPTIENAPTTGAYAGNNKAVRVVLQTSAELPFSKILGVRTPVIYGEATAAVVGSGDYCVVTLEKTTAVGITLQGNATVNLGCGMATNSRASNAVTAGGSSTVTATPVAAVGGLSSSSNYVSPTTLMPYSIPVQDPYASLPTPTASDLSGCNGNANVQPNNSKSITPGCFKNFDVKGTLNMAPGTYFIDSTTFDIGSQAVVNGTGVTIILTSSNATNNPGSISTVSINGGATLNLTAPTDMTNPYHGVLFYQDRRALDSGTNKINGNASSALQGAFYFPGQAMEFSGTSGMTTTCVKMVSKRVTFIGNSNIVNQCDNKGVDKIVATLVRLVG</sequence>
<dbReference type="EMBL" id="LBIC01000003">
    <property type="protein sequence ID" value="KKW92988.1"/>
    <property type="molecule type" value="Genomic_DNA"/>
</dbReference>
<dbReference type="InterPro" id="IPR028087">
    <property type="entry name" value="Tad_N"/>
</dbReference>
<feature type="domain" description="Putative Flp pilus-assembly TadG-like N-terminal" evidence="1">
    <location>
        <begin position="15"/>
        <end position="60"/>
    </location>
</feature>
<proteinExistence type="predicted"/>
<organism evidence="2 3">
    <name type="scientific">Sphingobium chungbukense</name>
    <dbReference type="NCBI Taxonomy" id="56193"/>
    <lineage>
        <taxon>Bacteria</taxon>
        <taxon>Pseudomonadati</taxon>
        <taxon>Pseudomonadota</taxon>
        <taxon>Alphaproteobacteria</taxon>
        <taxon>Sphingomonadales</taxon>
        <taxon>Sphingomonadaceae</taxon>
        <taxon>Sphingobium</taxon>
    </lineage>
</organism>
<keyword evidence="3" id="KW-1185">Reference proteome</keyword>
<gene>
    <name evidence="2" type="ORF">YP76_08910</name>
</gene>
<reference evidence="2 3" key="1">
    <citation type="submission" date="2015-04" db="EMBL/GenBank/DDBJ databases">
        <title>Genome sequence of aromatic hydrocarbons-degrading Sphingobium chungbukense DJ77.</title>
        <authorList>
            <person name="Kim Y.-C."/>
            <person name="Chae J.-C."/>
        </authorList>
    </citation>
    <scope>NUCLEOTIDE SEQUENCE [LARGE SCALE GENOMIC DNA]</scope>
    <source>
        <strain evidence="2 3">DJ77</strain>
    </source>
</reference>
<dbReference type="RefSeq" id="WP_046763196.1">
    <property type="nucleotide sequence ID" value="NZ_LBIC01000003.1"/>
</dbReference>
<evidence type="ECO:0000313" key="3">
    <source>
        <dbReference type="Proteomes" id="UP000033874"/>
    </source>
</evidence>
<dbReference type="PATRIC" id="fig|56193.3.peg.1846"/>
<protein>
    <recommendedName>
        <fullName evidence="1">Putative Flp pilus-assembly TadG-like N-terminal domain-containing protein</fullName>
    </recommendedName>
</protein>
<evidence type="ECO:0000259" key="1">
    <source>
        <dbReference type="Pfam" id="PF13400"/>
    </source>
</evidence>
<name>A0A0M3ASX2_9SPHN</name>
<accession>A0A0M3ASX2</accession>